<name>A0A1G9TGD6_9BACT</name>
<dbReference type="RefSeq" id="WP_082048062.1">
    <property type="nucleotide sequence ID" value="NZ_FNGU01000006.1"/>
</dbReference>
<evidence type="ECO:0000259" key="3">
    <source>
        <dbReference type="Pfam" id="PF18912"/>
    </source>
</evidence>
<reference evidence="4 5" key="1">
    <citation type="submission" date="2016-10" db="EMBL/GenBank/DDBJ databases">
        <authorList>
            <person name="de Groot N.N."/>
        </authorList>
    </citation>
    <scope>NUCLEOTIDE SEQUENCE [LARGE SCALE GENOMIC DNA]</scope>
    <source>
        <strain evidence="4 5">DSM 17813</strain>
    </source>
</reference>
<dbReference type="Pfam" id="PF18912">
    <property type="entry name" value="DZR_2"/>
    <property type="match status" value="1"/>
</dbReference>
<proteinExistence type="inferred from homology"/>
<evidence type="ECO:0000256" key="1">
    <source>
        <dbReference type="ARBA" id="ARBA00008007"/>
    </source>
</evidence>
<dbReference type="Gene3D" id="3.40.50.2020">
    <property type="match status" value="1"/>
</dbReference>
<dbReference type="OrthoDB" id="9779910at2"/>
<protein>
    <submittedName>
        <fullName evidence="4">ComF family protein</fullName>
    </submittedName>
</protein>
<organism evidence="4 5">
    <name type="scientific">Geoalkalibacter ferrihydriticus</name>
    <dbReference type="NCBI Taxonomy" id="392333"/>
    <lineage>
        <taxon>Bacteria</taxon>
        <taxon>Pseudomonadati</taxon>
        <taxon>Thermodesulfobacteriota</taxon>
        <taxon>Desulfuromonadia</taxon>
        <taxon>Desulfuromonadales</taxon>
        <taxon>Geoalkalibacteraceae</taxon>
        <taxon>Geoalkalibacter</taxon>
    </lineage>
</organism>
<feature type="domain" description="Double zinc ribbon" evidence="3">
    <location>
        <begin position="14"/>
        <end position="77"/>
    </location>
</feature>
<dbReference type="STRING" id="392333.SAMN05660860_02592"/>
<sequence length="252" mass="27609">MASRPMLLGHAESLLRLFLPPCCPLCDARLADDEARSHCFCALCRSGMRFLASPCCPRCSLPYPAPGGSDHLCETCQRQEPPFVWAAAVGHYEGALRQAVQDFKFGGRLDLDRPLGVLLLERTGDRIRAFAPDLVIAVPLHVTRLRERSYNQSLLLARALAKPLRLPAPARLLVRVRVTGNQQGLTGAQRRRNLRRAFCATGEVAKRRVLLVDDVMTTGATVAECSSALIRAGAAEVAVVTLARTSRQARIF</sequence>
<dbReference type="PANTHER" id="PTHR47505">
    <property type="entry name" value="DNA UTILIZATION PROTEIN YHGH"/>
    <property type="match status" value="1"/>
</dbReference>
<gene>
    <name evidence="4" type="ORF">SAMN05660860_02592</name>
</gene>
<evidence type="ECO:0000313" key="5">
    <source>
        <dbReference type="Proteomes" id="UP000182146"/>
    </source>
</evidence>
<dbReference type="AlphaFoldDB" id="A0A1G9TGD6"/>
<dbReference type="CDD" id="cd06223">
    <property type="entry name" value="PRTases_typeI"/>
    <property type="match status" value="1"/>
</dbReference>
<dbReference type="InterPro" id="IPR051910">
    <property type="entry name" value="ComF/GntX_DNA_util-trans"/>
</dbReference>
<accession>A0A1G9TGD6</accession>
<comment type="similarity">
    <text evidence="1">Belongs to the ComF/GntX family.</text>
</comment>
<dbReference type="SUPFAM" id="SSF53271">
    <property type="entry name" value="PRTase-like"/>
    <property type="match status" value="1"/>
</dbReference>
<feature type="domain" description="Phosphoribosyltransferase" evidence="2">
    <location>
        <begin position="153"/>
        <end position="245"/>
    </location>
</feature>
<dbReference type="InterPro" id="IPR000836">
    <property type="entry name" value="PRTase_dom"/>
</dbReference>
<dbReference type="PANTHER" id="PTHR47505:SF1">
    <property type="entry name" value="DNA UTILIZATION PROTEIN YHGH"/>
    <property type="match status" value="1"/>
</dbReference>
<dbReference type="EMBL" id="FNGU01000006">
    <property type="protein sequence ID" value="SDM46673.1"/>
    <property type="molecule type" value="Genomic_DNA"/>
</dbReference>
<dbReference type="InterPro" id="IPR029057">
    <property type="entry name" value="PRTase-like"/>
</dbReference>
<dbReference type="InterPro" id="IPR044005">
    <property type="entry name" value="DZR_2"/>
</dbReference>
<dbReference type="Pfam" id="PF00156">
    <property type="entry name" value="Pribosyltran"/>
    <property type="match status" value="1"/>
</dbReference>
<evidence type="ECO:0000259" key="2">
    <source>
        <dbReference type="Pfam" id="PF00156"/>
    </source>
</evidence>
<evidence type="ECO:0000313" key="4">
    <source>
        <dbReference type="EMBL" id="SDM46673.1"/>
    </source>
</evidence>
<dbReference type="Proteomes" id="UP000182146">
    <property type="component" value="Unassembled WGS sequence"/>
</dbReference>